<dbReference type="Proteomes" id="UP001289615">
    <property type="component" value="Unassembled WGS sequence"/>
</dbReference>
<evidence type="ECO:0000313" key="2">
    <source>
        <dbReference type="Proteomes" id="UP001289615"/>
    </source>
</evidence>
<evidence type="ECO:0000313" key="1">
    <source>
        <dbReference type="EMBL" id="MEA0978318.1"/>
    </source>
</evidence>
<dbReference type="RefSeq" id="WP_322611979.1">
    <property type="nucleotide sequence ID" value="NZ_JAXLNX010000019.1"/>
</dbReference>
<protein>
    <submittedName>
        <fullName evidence="1">Hydrolase</fullName>
    </submittedName>
</protein>
<reference evidence="1 2" key="1">
    <citation type="submission" date="2023-12" db="EMBL/GenBank/DDBJ databases">
        <title>Genome comparison identifies genes involved in endophytic behavior of Lysinibacillus irui and provides insights into its role as a plant-growth promoting bacterium.</title>
        <authorList>
            <person name="Hilario S."/>
            <person name="Matos I."/>
            <person name="Goncalves M.F.M."/>
            <person name="Pardo C.A."/>
            <person name="Santos M.J."/>
        </authorList>
    </citation>
    <scope>NUCLEOTIDE SEQUENCE [LARGE SCALE GENOMIC DNA]</scope>
    <source>
        <strain evidence="1 2">B3</strain>
    </source>
</reference>
<sequence length="74" mass="8921">MVSLKEKVEALELSDVDTDPTLIAELYQLYQHDSKKQFKYFKRYGDSVMYYSEEYLEQTSIEQLLLKNVRNQIY</sequence>
<dbReference type="GO" id="GO:0016787">
    <property type="term" value="F:hydrolase activity"/>
    <property type="evidence" value="ECO:0007669"/>
    <property type="project" value="UniProtKB-KW"/>
</dbReference>
<keyword evidence="1" id="KW-0378">Hydrolase</keyword>
<organism evidence="1 2">
    <name type="scientific">Lysinibacillus irui</name>
    <dbReference type="NCBI Taxonomy" id="2998077"/>
    <lineage>
        <taxon>Bacteria</taxon>
        <taxon>Bacillati</taxon>
        <taxon>Bacillota</taxon>
        <taxon>Bacilli</taxon>
        <taxon>Bacillales</taxon>
        <taxon>Bacillaceae</taxon>
        <taxon>Lysinibacillus</taxon>
    </lineage>
</organism>
<comment type="caution">
    <text evidence="1">The sequence shown here is derived from an EMBL/GenBank/DDBJ whole genome shotgun (WGS) entry which is preliminary data.</text>
</comment>
<name>A0ABU5NQJ4_9BACI</name>
<keyword evidence="2" id="KW-1185">Reference proteome</keyword>
<proteinExistence type="predicted"/>
<accession>A0ABU5NQJ4</accession>
<dbReference type="EMBL" id="JAXUIA010000014">
    <property type="protein sequence ID" value="MEA0978318.1"/>
    <property type="molecule type" value="Genomic_DNA"/>
</dbReference>
<gene>
    <name evidence="1" type="ORF">U6C28_18590</name>
</gene>